<reference evidence="5 6" key="1">
    <citation type="journal article" date="2016" name="Proc. Natl. Acad. Sci. U.S.A.">
        <title>Comparative genomics of biotechnologically important yeasts.</title>
        <authorList>
            <person name="Riley R."/>
            <person name="Haridas S."/>
            <person name="Wolfe K.H."/>
            <person name="Lopes M.R."/>
            <person name="Hittinger C.T."/>
            <person name="Goeker M."/>
            <person name="Salamov A.A."/>
            <person name="Wisecaver J.H."/>
            <person name="Long T.M."/>
            <person name="Calvey C.H."/>
            <person name="Aerts A.L."/>
            <person name="Barry K.W."/>
            <person name="Choi C."/>
            <person name="Clum A."/>
            <person name="Coughlan A.Y."/>
            <person name="Deshpande S."/>
            <person name="Douglass A.P."/>
            <person name="Hanson S.J."/>
            <person name="Klenk H.-P."/>
            <person name="LaButti K.M."/>
            <person name="Lapidus A."/>
            <person name="Lindquist E.A."/>
            <person name="Lipzen A.M."/>
            <person name="Meier-Kolthoff J.P."/>
            <person name="Ohm R.A."/>
            <person name="Otillar R.P."/>
            <person name="Pangilinan J.L."/>
            <person name="Peng Y."/>
            <person name="Rokas A."/>
            <person name="Rosa C.A."/>
            <person name="Scheuner C."/>
            <person name="Sibirny A.A."/>
            <person name="Slot J.C."/>
            <person name="Stielow J.B."/>
            <person name="Sun H."/>
            <person name="Kurtzman C.P."/>
            <person name="Blackwell M."/>
            <person name="Grigoriev I.V."/>
            <person name="Jeffries T.W."/>
        </authorList>
    </citation>
    <scope>NUCLEOTIDE SEQUENCE [LARGE SCALE GENOMIC DNA]</scope>
    <source>
        <strain evidence="6">ATCC 58044 / CBS 1984 / NCYC 433 / NRRL Y-366-8</strain>
    </source>
</reference>
<evidence type="ECO:0008006" key="7">
    <source>
        <dbReference type="Google" id="ProtNLM"/>
    </source>
</evidence>
<evidence type="ECO:0000256" key="4">
    <source>
        <dbReference type="ARBA" id="ARBA00023242"/>
    </source>
</evidence>
<dbReference type="STRING" id="683960.A0A1E3NUK6"/>
<dbReference type="Gene3D" id="1.25.10.10">
    <property type="entry name" value="Leucine-rich Repeat Variant"/>
    <property type="match status" value="1"/>
</dbReference>
<evidence type="ECO:0000313" key="6">
    <source>
        <dbReference type="Proteomes" id="UP000094112"/>
    </source>
</evidence>
<dbReference type="InterPro" id="IPR016024">
    <property type="entry name" value="ARM-type_fold"/>
</dbReference>
<accession>A0A1E3NUK6</accession>
<evidence type="ECO:0000256" key="2">
    <source>
        <dbReference type="ARBA" id="ARBA00007991"/>
    </source>
</evidence>
<dbReference type="RefSeq" id="XP_019035917.1">
    <property type="nucleotide sequence ID" value="XM_019183994.1"/>
</dbReference>
<dbReference type="GeneID" id="30201240"/>
<keyword evidence="4" id="KW-0539">Nucleus</keyword>
<proteinExistence type="inferred from homology"/>
<organism evidence="5 6">
    <name type="scientific">Wickerhamomyces anomalus (strain ATCC 58044 / CBS 1984 / NCYC 433 / NRRL Y-366-8)</name>
    <name type="common">Yeast</name>
    <name type="synonym">Hansenula anomala</name>
    <dbReference type="NCBI Taxonomy" id="683960"/>
    <lineage>
        <taxon>Eukaryota</taxon>
        <taxon>Fungi</taxon>
        <taxon>Dikarya</taxon>
        <taxon>Ascomycota</taxon>
        <taxon>Saccharomycotina</taxon>
        <taxon>Saccharomycetes</taxon>
        <taxon>Phaffomycetales</taxon>
        <taxon>Wickerhamomycetaceae</taxon>
        <taxon>Wickerhamomyces</taxon>
    </lineage>
</organism>
<dbReference type="PANTHER" id="PTHR12363:SF33">
    <property type="entry name" value="IMPORTIN-13"/>
    <property type="match status" value="1"/>
</dbReference>
<comment type="subcellular location">
    <subcellularLocation>
        <location evidence="1">Nucleus</location>
    </subcellularLocation>
</comment>
<sequence length="1016" mass="117035">MNEAGLAEIVNAIESLYTERDPQRIKTLQALLQQEQKSPNGLLIADFLLSTPGLSLNCKFFGALTYTVNLNLYKTTQEKINIIQVLNRLLIHLSTSISELRYDGVQNLFIIKKLLSNLSLFFNSYKLQDVQWINPLKPLIFMLISNQPPSIDQLNIEVNLMQLVELSYKDKTPIRLVLEFSSVLVEDLLKIGKDAEKGIIHEYIHSNVYEITKHLTVFTFESHDDELILLGLENLTSWILYISFAHNNTAVRYKDLNNLLQYVVGLLQSPNDEISDKCSEIATEIFENDPLLMNYELRERFNSLIMSPWSLSKINEYVTNEDFDSLSNFASLIITFLEIDCIQLSSKLMKNEWNEFLKFLLNLTNFPLTPIIQETVSLKFIGFWCQIIEVFTDEMDMIENALNNDSGIIDEVNKNFEILLQELSMIYFRKIQLTVTSDFEFKQNRDAFLSFRGDTVEIFEMIHSKLASLFGTLISLILESSDINQIEASLYILTAICVNFTNNYEDFSTVIGVEHLFESKFLSKFNELTSKMPHSQAELYVKTSIRFLGSLEFFYTKNNTVYLNSVIDYLFTCLKNHPEQEILISKTIMELCDNCRSLLVSSIPNFEPILVEMIRNPSINNYTREKFINSISCIIQSIPDPEAQENHVYHILELIEKTSEPALQKASQESLSKDESEYLISLFNSLHELGKGLSLPDDFEEDEPQLYNQFCTFYKNRNNRIQDKIVRLVNLFAIEIPSLAKNLEVNEKACLILKVGLLEEFGPFAFTNNVVLQFALSKKSQGISFQIRTYLLELLTTLINTGLHSKVDSSNILSQDDVTNIVEHFIVQDYQNISEDPDLLQLALNMLTQVLVHKPAFLLHNENSIRFSIETALSLLYSHEKFVIKAASKFWTTFLSARKTTRDDSLLIQQIVESELGQTLTFKTFEALIDAARSDVDTYSSIIVILFAKYQLKFKDWIRNALIQIDEQRISNGKKPIHEKELFVKKLMVTRASTRKCNELIKDFWITTNGLVSFTN</sequence>
<dbReference type="SUPFAM" id="SSF48371">
    <property type="entry name" value="ARM repeat"/>
    <property type="match status" value="1"/>
</dbReference>
<dbReference type="OrthoDB" id="2016913at2759"/>
<dbReference type="EMBL" id="KV454216">
    <property type="protein sequence ID" value="ODQ56710.1"/>
    <property type="molecule type" value="Genomic_DNA"/>
</dbReference>
<dbReference type="GO" id="GO:0006606">
    <property type="term" value="P:protein import into nucleus"/>
    <property type="evidence" value="ECO:0007669"/>
    <property type="project" value="TreeGrafter"/>
</dbReference>
<dbReference type="GO" id="GO:0005737">
    <property type="term" value="C:cytoplasm"/>
    <property type="evidence" value="ECO:0007669"/>
    <property type="project" value="TreeGrafter"/>
</dbReference>
<dbReference type="AlphaFoldDB" id="A0A1E3NUK6"/>
<keyword evidence="3" id="KW-0813">Transport</keyword>
<evidence type="ECO:0000256" key="3">
    <source>
        <dbReference type="ARBA" id="ARBA00022448"/>
    </source>
</evidence>
<name>A0A1E3NUK6_WICAA</name>
<comment type="similarity">
    <text evidence="2">Belongs to the importin beta family.</text>
</comment>
<evidence type="ECO:0000313" key="5">
    <source>
        <dbReference type="EMBL" id="ODQ56710.1"/>
    </source>
</evidence>
<dbReference type="Proteomes" id="UP000094112">
    <property type="component" value="Unassembled WGS sequence"/>
</dbReference>
<evidence type="ECO:0000256" key="1">
    <source>
        <dbReference type="ARBA" id="ARBA00004123"/>
    </source>
</evidence>
<dbReference type="PANTHER" id="PTHR12363">
    <property type="entry name" value="TRANSPORTIN 3 AND IMPORTIN 13"/>
    <property type="match status" value="1"/>
</dbReference>
<protein>
    <recommendedName>
        <fullName evidence="7">Importin N-terminal domain-containing protein</fullName>
    </recommendedName>
</protein>
<dbReference type="InterPro" id="IPR051345">
    <property type="entry name" value="Importin_beta-like_NTR"/>
</dbReference>
<dbReference type="GO" id="GO:0005634">
    <property type="term" value="C:nucleus"/>
    <property type="evidence" value="ECO:0007669"/>
    <property type="project" value="UniProtKB-SubCell"/>
</dbReference>
<gene>
    <name evidence="5" type="ORF">WICANDRAFT_65832</name>
</gene>
<dbReference type="InterPro" id="IPR011989">
    <property type="entry name" value="ARM-like"/>
</dbReference>
<keyword evidence="6" id="KW-1185">Reference proteome</keyword>